<dbReference type="RefSeq" id="WP_125963087.1">
    <property type="nucleotide sequence ID" value="NZ_QXGM01000001.1"/>
</dbReference>
<feature type="compositionally biased region" description="Low complexity" evidence="1">
    <location>
        <begin position="25"/>
        <end position="51"/>
    </location>
</feature>
<feature type="signal peptide" evidence="2">
    <location>
        <begin position="1"/>
        <end position="21"/>
    </location>
</feature>
<gene>
    <name evidence="3" type="ORF">D2E26_0480</name>
</gene>
<proteinExistence type="predicted"/>
<reference evidence="3 4" key="1">
    <citation type="submission" date="2018-09" db="EMBL/GenBank/DDBJ databases">
        <title>Characterization of the phylogenetic diversity of five novel species belonging to the genus Bifidobacterium.</title>
        <authorList>
            <person name="Lugli G.A."/>
            <person name="Duranti S."/>
            <person name="Milani C."/>
        </authorList>
    </citation>
    <scope>NUCLEOTIDE SEQUENCE [LARGE SCALE GENOMIC DNA]</scope>
    <source>
        <strain evidence="3 4">2036B</strain>
    </source>
</reference>
<dbReference type="AlphaFoldDB" id="A0A430FSX1"/>
<evidence type="ECO:0000313" key="4">
    <source>
        <dbReference type="Proteomes" id="UP000287609"/>
    </source>
</evidence>
<accession>A0A430FSX1</accession>
<keyword evidence="2" id="KW-0732">Signal</keyword>
<protein>
    <recommendedName>
        <fullName evidence="5">Lipoprotein</fullName>
    </recommendedName>
</protein>
<feature type="chain" id="PRO_5039517591" description="Lipoprotein" evidence="2">
    <location>
        <begin position="22"/>
        <end position="191"/>
    </location>
</feature>
<evidence type="ECO:0000313" key="3">
    <source>
        <dbReference type="EMBL" id="RSX55917.1"/>
    </source>
</evidence>
<evidence type="ECO:0000256" key="1">
    <source>
        <dbReference type="SAM" id="MobiDB-lite"/>
    </source>
</evidence>
<feature type="region of interest" description="Disordered" evidence="1">
    <location>
        <begin position="25"/>
        <end position="70"/>
    </location>
</feature>
<keyword evidence="4" id="KW-1185">Reference proteome</keyword>
<dbReference type="EMBL" id="QXGM01000001">
    <property type="protein sequence ID" value="RSX55917.1"/>
    <property type="molecule type" value="Genomic_DNA"/>
</dbReference>
<dbReference type="PROSITE" id="PS51257">
    <property type="entry name" value="PROKAR_LIPOPROTEIN"/>
    <property type="match status" value="1"/>
</dbReference>
<comment type="caution">
    <text evidence="3">The sequence shown here is derived from an EMBL/GenBank/DDBJ whole genome shotgun (WGS) entry which is preliminary data.</text>
</comment>
<name>A0A430FSX1_9BIFI</name>
<sequence length="191" mass="19857">MKKLLPHAVTLCVFALCFTLAGCGSPSNSSSPEPSETTTSDVSESSSPSSSAADGPAEVGHGPVALHMTVPDGFTPNSDGGYSDANYKVSIWPGDTSIYENEADFQEALAKYSDTKSAGTTPYTVTMVTDAESWYGPNTTYYFVNFNGAIDGVYGCKIMVAYTSATEPDAAALAATQAPEISQAMETIVAA</sequence>
<dbReference type="Proteomes" id="UP000287609">
    <property type="component" value="Unassembled WGS sequence"/>
</dbReference>
<evidence type="ECO:0008006" key="5">
    <source>
        <dbReference type="Google" id="ProtNLM"/>
    </source>
</evidence>
<organism evidence="3 4">
    <name type="scientific">Bifidobacterium dolichotidis</name>
    <dbReference type="NCBI Taxonomy" id="2306976"/>
    <lineage>
        <taxon>Bacteria</taxon>
        <taxon>Bacillati</taxon>
        <taxon>Actinomycetota</taxon>
        <taxon>Actinomycetes</taxon>
        <taxon>Bifidobacteriales</taxon>
        <taxon>Bifidobacteriaceae</taxon>
        <taxon>Bifidobacterium</taxon>
    </lineage>
</organism>
<evidence type="ECO:0000256" key="2">
    <source>
        <dbReference type="SAM" id="SignalP"/>
    </source>
</evidence>